<evidence type="ECO:0000313" key="1">
    <source>
        <dbReference type="EMBL" id="CAB4660756.1"/>
    </source>
</evidence>
<dbReference type="EMBL" id="CAEZWJ010000048">
    <property type="protein sequence ID" value="CAB4660756.1"/>
    <property type="molecule type" value="Genomic_DNA"/>
</dbReference>
<protein>
    <submittedName>
        <fullName evidence="1">Unannotated protein</fullName>
    </submittedName>
</protein>
<sequence>MGKFTVTRNDFQIHINAPVDDVYQMLQRSSSSWPWKSQWHQDLASGERLFMVKGHFLKDNAAAAECEIIHSAEGGAVIQVAGSRGNLMENIGGNVFNVGVARFQKKVMEQLEKSLREM</sequence>
<reference evidence="1" key="1">
    <citation type="submission" date="2020-05" db="EMBL/GenBank/DDBJ databases">
        <authorList>
            <person name="Chiriac C."/>
            <person name="Salcher M."/>
            <person name="Ghai R."/>
            <person name="Kavagutti S V."/>
        </authorList>
    </citation>
    <scope>NUCLEOTIDE SEQUENCE</scope>
</reference>
<gene>
    <name evidence="1" type="ORF">UFOPK2214_01223</name>
</gene>
<accession>A0A6J6LGE0</accession>
<name>A0A6J6LGE0_9ZZZZ</name>
<proteinExistence type="predicted"/>
<dbReference type="AlphaFoldDB" id="A0A6J6LGE0"/>
<organism evidence="1">
    <name type="scientific">freshwater metagenome</name>
    <dbReference type="NCBI Taxonomy" id="449393"/>
    <lineage>
        <taxon>unclassified sequences</taxon>
        <taxon>metagenomes</taxon>
        <taxon>ecological metagenomes</taxon>
    </lineage>
</organism>